<accession>U2YQM0</accession>
<gene>
    <name evidence="2" type="ORF">NT2_13_00790</name>
</gene>
<feature type="region of interest" description="Disordered" evidence="1">
    <location>
        <begin position="1"/>
        <end position="23"/>
    </location>
</feature>
<evidence type="ECO:0000313" key="3">
    <source>
        <dbReference type="Proteomes" id="UP000016568"/>
    </source>
</evidence>
<name>U2YQM0_9SPHN</name>
<feature type="region of interest" description="Disordered" evidence="1">
    <location>
        <begin position="160"/>
        <end position="180"/>
    </location>
</feature>
<dbReference type="EMBL" id="BASZ01000013">
    <property type="protein sequence ID" value="GAD50992.1"/>
    <property type="molecule type" value="Genomic_DNA"/>
</dbReference>
<reference evidence="2 3" key="1">
    <citation type="submission" date="2013-09" db="EMBL/GenBank/DDBJ databases">
        <title>Whole genome shotgun sequence of Novosphingobium tardaugens NBRC 16725.</title>
        <authorList>
            <person name="Isaki S."/>
            <person name="Hosoyama A."/>
            <person name="Tsuchikane K."/>
            <person name="Katsumata H."/>
            <person name="Ando Y."/>
            <person name="Yamazaki S."/>
            <person name="Fujita N."/>
        </authorList>
    </citation>
    <scope>NUCLEOTIDE SEQUENCE [LARGE SCALE GENOMIC DNA]</scope>
    <source>
        <strain evidence="2 3">NBRC 16725</strain>
    </source>
</reference>
<feature type="compositionally biased region" description="Pro residues" evidence="1">
    <location>
        <begin position="1"/>
        <end position="10"/>
    </location>
</feature>
<dbReference type="AlphaFoldDB" id="U2YQM0"/>
<evidence type="ECO:0000256" key="1">
    <source>
        <dbReference type="SAM" id="MobiDB-lite"/>
    </source>
</evidence>
<comment type="caution">
    <text evidence="2">The sequence shown here is derived from an EMBL/GenBank/DDBJ whole genome shotgun (WGS) entry which is preliminary data.</text>
</comment>
<proteinExistence type="predicted"/>
<dbReference type="Proteomes" id="UP000016568">
    <property type="component" value="Unassembled WGS sequence"/>
</dbReference>
<keyword evidence="3" id="KW-1185">Reference proteome</keyword>
<protein>
    <submittedName>
        <fullName evidence="2">Uncharacterized protein</fullName>
    </submittedName>
</protein>
<organism evidence="2 3">
    <name type="scientific">Caenibius tardaugens NBRC 16725</name>
    <dbReference type="NCBI Taxonomy" id="1219035"/>
    <lineage>
        <taxon>Bacteria</taxon>
        <taxon>Pseudomonadati</taxon>
        <taxon>Pseudomonadota</taxon>
        <taxon>Alphaproteobacteria</taxon>
        <taxon>Sphingomonadales</taxon>
        <taxon>Erythrobacteraceae</taxon>
        <taxon>Caenibius</taxon>
    </lineage>
</organism>
<evidence type="ECO:0000313" key="2">
    <source>
        <dbReference type="EMBL" id="GAD50992.1"/>
    </source>
</evidence>
<dbReference type="RefSeq" id="WP_021691810.1">
    <property type="nucleotide sequence ID" value="NZ_BASZ01000013.1"/>
</dbReference>
<sequence length="246" mass="27307">MTDIPAPPTNPKAYPARSRKREPLAAETVAQLRGHAERTGVGAMRLLRGAKDKPAGLTSNVIAHWLRGAAQYANPVHVAYVMERWAALPTNKRLAFTSEMRAHLAAEFLRTGSGPVPLLKRASDMPSGLTHQMLQSWLHGEPGTVGEAFWDHVTGCLRALPDDPRKQPRRGRPKGESHDKIDEIELAELQHHRKRTGIGPTMLLRRAADKPAMLTPPMVSQWLNGVTERADPKLVAYVLARYRAWP</sequence>
<dbReference type="KEGG" id="ntd:EGO55_19515"/>